<sequence>MADDFRSLLETIYPEEPTQTCYDDLAIGSWFTASIQARRPYDDSPMTLKDPHSYDTFHMSLMTRGGVITYGEWDAWTELSNKPWAEKFREDYPFLLVAEDLTVEETQRIYDDLVRFAASRKAPNEYK</sequence>
<evidence type="ECO:0000313" key="3">
    <source>
        <dbReference type="Proteomes" id="UP000434052"/>
    </source>
</evidence>
<protein>
    <submittedName>
        <fullName evidence="2">Uncharacterized protein</fullName>
    </submittedName>
</protein>
<keyword evidence="4" id="KW-1185">Reference proteome</keyword>
<proteinExistence type="predicted"/>
<dbReference type="AlphaFoldDB" id="A0A6P1ZIW0"/>
<dbReference type="OrthoDB" id="5455542at2"/>
<evidence type="ECO:0000313" key="1">
    <source>
        <dbReference type="EMBL" id="QJT07480.1"/>
    </source>
</evidence>
<reference evidence="2 3" key="1">
    <citation type="submission" date="2018-06" db="EMBL/GenBank/DDBJ databases">
        <title>Complete genome of Desulfovibrio marinus P48SEP.</title>
        <authorList>
            <person name="Crispim J.S."/>
            <person name="Vidigal P.M.P."/>
            <person name="Silva L.C.F."/>
            <person name="Araujo L.C."/>
            <person name="Laguardia C.N."/>
            <person name="Dias R.S."/>
            <person name="Sousa M.P."/>
            <person name="Paula S.O."/>
            <person name="Silva C."/>
        </authorList>
    </citation>
    <scope>NUCLEOTIDE SEQUENCE [LARGE SCALE GENOMIC DNA]</scope>
    <source>
        <strain evidence="2 3">P48SEP</strain>
    </source>
</reference>
<dbReference type="EMBL" id="CP039543">
    <property type="protein sequence ID" value="QJT07480.1"/>
    <property type="molecule type" value="Genomic_DNA"/>
</dbReference>
<gene>
    <name evidence="2" type="ORF">DQK91_08525</name>
    <name evidence="1" type="ORF">E8L03_00465</name>
</gene>
<evidence type="ECO:0000313" key="4">
    <source>
        <dbReference type="Proteomes" id="UP000503251"/>
    </source>
</evidence>
<name>A0A6P1ZIW0_9BACT</name>
<reference evidence="1 4" key="2">
    <citation type="submission" date="2019-04" db="EMBL/GenBank/DDBJ databases">
        <title>Isolation and culture of sulfate reducing bacteria from the cold seep of the South China Sea.</title>
        <authorList>
            <person name="Sun C."/>
            <person name="Liu R."/>
        </authorList>
    </citation>
    <scope>NUCLEOTIDE SEQUENCE [LARGE SCALE GENOMIC DNA]</scope>
    <source>
        <strain evidence="1 4">CS1</strain>
    </source>
</reference>
<dbReference type="Proteomes" id="UP000434052">
    <property type="component" value="Unassembled WGS sequence"/>
</dbReference>
<dbReference type="Proteomes" id="UP000503251">
    <property type="component" value="Chromosome"/>
</dbReference>
<accession>A0A6P1ZIW0</accession>
<dbReference type="RefSeq" id="WP_144304927.1">
    <property type="nucleotide sequence ID" value="NZ_CP039543.1"/>
</dbReference>
<evidence type="ECO:0000313" key="2">
    <source>
        <dbReference type="EMBL" id="TVM34607.1"/>
    </source>
</evidence>
<organism evidence="2 3">
    <name type="scientific">Oceanidesulfovibrio marinus</name>
    <dbReference type="NCBI Taxonomy" id="370038"/>
    <lineage>
        <taxon>Bacteria</taxon>
        <taxon>Pseudomonadati</taxon>
        <taxon>Thermodesulfobacteriota</taxon>
        <taxon>Desulfovibrionia</taxon>
        <taxon>Desulfovibrionales</taxon>
        <taxon>Desulfovibrionaceae</taxon>
        <taxon>Oceanidesulfovibrio</taxon>
    </lineage>
</organism>
<dbReference type="EMBL" id="QMIF01000004">
    <property type="protein sequence ID" value="TVM34607.1"/>
    <property type="molecule type" value="Genomic_DNA"/>
</dbReference>